<proteinExistence type="predicted"/>
<organism evidence="1 2">
    <name type="scientific">Paraclostridium bifermentans</name>
    <name type="common">Clostridium bifermentans</name>
    <dbReference type="NCBI Taxonomy" id="1490"/>
    <lineage>
        <taxon>Bacteria</taxon>
        <taxon>Bacillati</taxon>
        <taxon>Bacillota</taxon>
        <taxon>Clostridia</taxon>
        <taxon>Peptostreptococcales</taxon>
        <taxon>Peptostreptococcaceae</taxon>
        <taxon>Paraclostridium</taxon>
    </lineage>
</organism>
<dbReference type="EMBL" id="CP032452">
    <property type="protein sequence ID" value="QEZ67742.1"/>
    <property type="molecule type" value="Genomic_DNA"/>
</dbReference>
<dbReference type="RefSeq" id="WP_150885549.1">
    <property type="nucleotide sequence ID" value="NZ_CP032452.1"/>
</dbReference>
<reference evidence="1 2" key="1">
    <citation type="submission" date="2018-09" db="EMBL/GenBank/DDBJ databases">
        <title>A clostridial neurotoxin that targets Anopheles mosquitoes.</title>
        <authorList>
            <person name="Contreras E."/>
            <person name="Masuyer G."/>
            <person name="Qureshi N."/>
            <person name="Chawla S."/>
            <person name="Lim H.L."/>
            <person name="Chen J."/>
            <person name="Stenmark P."/>
            <person name="Gill S."/>
        </authorList>
    </citation>
    <scope>NUCLEOTIDE SEQUENCE [LARGE SCALE GENOMIC DNA]</scope>
    <source>
        <strain evidence="1 2">Cbm</strain>
    </source>
</reference>
<protein>
    <submittedName>
        <fullName evidence="1">Uncharacterized protein</fullName>
    </submittedName>
</protein>
<evidence type="ECO:0000313" key="1">
    <source>
        <dbReference type="EMBL" id="QEZ67742.1"/>
    </source>
</evidence>
<dbReference type="AlphaFoldDB" id="A0A5P3XAK3"/>
<dbReference type="Proteomes" id="UP000326961">
    <property type="component" value="Chromosome"/>
</dbReference>
<name>A0A5P3XAK3_PARBF</name>
<sequence length="82" mass="9871">MKVEIISREQYINENKQFFLYGTEAVYDSFSKGYDNVFRVTDGDDERYYSLEYLKEAVLEEHIRTKRLVEIKQAIRMYGNGR</sequence>
<evidence type="ECO:0000313" key="2">
    <source>
        <dbReference type="Proteomes" id="UP000326961"/>
    </source>
</evidence>
<accession>A0A5P3XAK3</accession>
<gene>
    <name evidence="1" type="ORF">D4A35_01880</name>
</gene>